<gene>
    <name evidence="2" type="primary">ORC6_3</name>
    <name evidence="2" type="ORF">CASFOL_017894</name>
</gene>
<proteinExistence type="predicted"/>
<dbReference type="InterPro" id="IPR020529">
    <property type="entry name" value="ORC6_met/pln"/>
</dbReference>
<name>A0ABD3D8S8_9LAMI</name>
<dbReference type="EMBL" id="JAVIJP010000019">
    <property type="protein sequence ID" value="KAL3638523.1"/>
    <property type="molecule type" value="Genomic_DNA"/>
</dbReference>
<accession>A0ABD3D8S8</accession>
<dbReference type="PANTHER" id="PTHR13394">
    <property type="entry name" value="ORIGIN RECOGNITION COMPLEX SUBUNIT 6"/>
    <property type="match status" value="1"/>
</dbReference>
<feature type="region of interest" description="Disordered" evidence="1">
    <location>
        <begin position="35"/>
        <end position="66"/>
    </location>
</feature>
<comment type="caution">
    <text evidence="2">The sequence shown here is derived from an EMBL/GenBank/DDBJ whole genome shotgun (WGS) entry which is preliminary data.</text>
</comment>
<reference evidence="3" key="1">
    <citation type="journal article" date="2024" name="IScience">
        <title>Strigolactones Initiate the Formation of Haustorium-like Structures in Castilleja.</title>
        <authorList>
            <person name="Buerger M."/>
            <person name="Peterson D."/>
            <person name="Chory J."/>
        </authorList>
    </citation>
    <scope>NUCLEOTIDE SEQUENCE [LARGE SCALE GENOMIC DNA]</scope>
</reference>
<keyword evidence="3" id="KW-1185">Reference proteome</keyword>
<organism evidence="2 3">
    <name type="scientific">Castilleja foliolosa</name>
    <dbReference type="NCBI Taxonomy" id="1961234"/>
    <lineage>
        <taxon>Eukaryota</taxon>
        <taxon>Viridiplantae</taxon>
        <taxon>Streptophyta</taxon>
        <taxon>Embryophyta</taxon>
        <taxon>Tracheophyta</taxon>
        <taxon>Spermatophyta</taxon>
        <taxon>Magnoliopsida</taxon>
        <taxon>eudicotyledons</taxon>
        <taxon>Gunneridae</taxon>
        <taxon>Pentapetalae</taxon>
        <taxon>asterids</taxon>
        <taxon>lamiids</taxon>
        <taxon>Lamiales</taxon>
        <taxon>Orobanchaceae</taxon>
        <taxon>Pedicularideae</taxon>
        <taxon>Castillejinae</taxon>
        <taxon>Castilleja</taxon>
    </lineage>
</organism>
<evidence type="ECO:0000256" key="1">
    <source>
        <dbReference type="SAM" id="MobiDB-lite"/>
    </source>
</evidence>
<evidence type="ECO:0000313" key="3">
    <source>
        <dbReference type="Proteomes" id="UP001632038"/>
    </source>
</evidence>
<protein>
    <submittedName>
        <fullName evidence="2">Origin of replication complex subunit 6</fullName>
    </submittedName>
</protein>
<dbReference type="PANTHER" id="PTHR13394:SF0">
    <property type="entry name" value="ORIGIN RECOGNITION COMPLEX SUBUNIT 6"/>
    <property type="match status" value="1"/>
</dbReference>
<evidence type="ECO:0000313" key="2">
    <source>
        <dbReference type="EMBL" id="KAL3638523.1"/>
    </source>
</evidence>
<dbReference type="Proteomes" id="UP001632038">
    <property type="component" value="Unassembled WGS sequence"/>
</dbReference>
<sequence>MMDLCFDVLGISKEKKDPKKIKGNRELLDALPEKMRLEDDSYSSGDEDEHSAYKKRKQTEKQDHDEWKIAVMKSNNLSKTDARRFGIDWARVVNSGVGGVMEVARDWTRAEPVLRVEMSPTHV</sequence>
<dbReference type="AlphaFoldDB" id="A0ABD3D8S8"/>